<comment type="subcellular location">
    <subcellularLocation>
        <location evidence="1">Nucleus</location>
    </subcellularLocation>
</comment>
<dbReference type="GO" id="GO:0005524">
    <property type="term" value="F:ATP binding"/>
    <property type="evidence" value="ECO:0007669"/>
    <property type="project" value="UniProtKB-KW"/>
</dbReference>
<dbReference type="PROSITE" id="PS51194">
    <property type="entry name" value="HELICASE_CTER"/>
    <property type="match status" value="1"/>
</dbReference>
<evidence type="ECO:0000256" key="6">
    <source>
        <dbReference type="ARBA" id="ARBA00022840"/>
    </source>
</evidence>
<dbReference type="Pfam" id="PF24580">
    <property type="entry name" value="DUF7607"/>
    <property type="match status" value="1"/>
</dbReference>
<feature type="region of interest" description="Disordered" evidence="9">
    <location>
        <begin position="98"/>
        <end position="154"/>
    </location>
</feature>
<dbReference type="EMBL" id="MSFN02000001">
    <property type="protein sequence ID" value="PTU24744.1"/>
    <property type="molecule type" value="Genomic_DNA"/>
</dbReference>
<evidence type="ECO:0000259" key="12">
    <source>
        <dbReference type="PROSITE" id="PS51194"/>
    </source>
</evidence>
<evidence type="ECO:0000256" key="5">
    <source>
        <dbReference type="ARBA" id="ARBA00022806"/>
    </source>
</evidence>
<dbReference type="PANTHER" id="PTHR45797:SF1">
    <property type="entry name" value="HELICASE ARIP4"/>
    <property type="match status" value="1"/>
</dbReference>
<dbReference type="InterPro" id="IPR049730">
    <property type="entry name" value="SNF2/RAD54-like_C"/>
</dbReference>
<keyword evidence="3" id="KW-0547">Nucleotide-binding</keyword>
<protein>
    <recommendedName>
        <fullName evidence="15">SNF2 family helicase/ATPase</fullName>
    </recommendedName>
</protein>
<dbReference type="InterPro" id="IPR056026">
    <property type="entry name" value="DUF7607"/>
</dbReference>
<accession>A0A2T5M887</accession>
<evidence type="ECO:0000256" key="9">
    <source>
        <dbReference type="SAM" id="MobiDB-lite"/>
    </source>
</evidence>
<dbReference type="InterPro" id="IPR044574">
    <property type="entry name" value="ARIP4-like"/>
</dbReference>
<proteinExistence type="inferred from homology"/>
<dbReference type="InterPro" id="IPR001650">
    <property type="entry name" value="Helicase_C-like"/>
</dbReference>
<dbReference type="GO" id="GO:0004386">
    <property type="term" value="F:helicase activity"/>
    <property type="evidence" value="ECO:0007669"/>
    <property type="project" value="UniProtKB-KW"/>
</dbReference>
<dbReference type="InterPro" id="IPR038718">
    <property type="entry name" value="SNF2-like_sf"/>
</dbReference>
<dbReference type="InterPro" id="IPR027417">
    <property type="entry name" value="P-loop_NTPase"/>
</dbReference>
<dbReference type="Gene3D" id="1.10.150.50">
    <property type="entry name" value="Transcription Factor, Ets-1"/>
    <property type="match status" value="1"/>
</dbReference>
<feature type="compositionally biased region" description="Polar residues" evidence="9">
    <location>
        <begin position="98"/>
        <end position="134"/>
    </location>
</feature>
<dbReference type="Pfam" id="PF00271">
    <property type="entry name" value="Helicase_C"/>
    <property type="match status" value="1"/>
</dbReference>
<dbReference type="Gene3D" id="3.40.50.300">
    <property type="entry name" value="P-loop containing nucleotide triphosphate hydrolases"/>
    <property type="match status" value="1"/>
</dbReference>
<dbReference type="OrthoDB" id="2020972at2759"/>
<dbReference type="SUPFAM" id="SSF52540">
    <property type="entry name" value="P-loop containing nucleoside triphosphate hydrolases"/>
    <property type="match status" value="2"/>
</dbReference>
<dbReference type="GeneID" id="63816042"/>
<keyword evidence="7" id="KW-0238">DNA-binding</keyword>
<dbReference type="GO" id="GO:0003677">
    <property type="term" value="F:DNA binding"/>
    <property type="evidence" value="ECO:0007669"/>
    <property type="project" value="UniProtKB-KW"/>
</dbReference>
<feature type="region of interest" description="Disordered" evidence="9">
    <location>
        <begin position="829"/>
        <end position="883"/>
    </location>
</feature>
<dbReference type="RefSeq" id="XP_040756136.1">
    <property type="nucleotide sequence ID" value="XM_040899160.1"/>
</dbReference>
<evidence type="ECO:0000256" key="1">
    <source>
        <dbReference type="ARBA" id="ARBA00004123"/>
    </source>
</evidence>
<feature type="region of interest" description="Disordered" evidence="9">
    <location>
        <begin position="1269"/>
        <end position="1291"/>
    </location>
</feature>
<dbReference type="PROSITE" id="PS50105">
    <property type="entry name" value="SAM_DOMAIN"/>
    <property type="match status" value="1"/>
</dbReference>
<dbReference type="SMART" id="SM00490">
    <property type="entry name" value="HELICc"/>
    <property type="match status" value="1"/>
</dbReference>
<evidence type="ECO:0000256" key="7">
    <source>
        <dbReference type="ARBA" id="ARBA00023125"/>
    </source>
</evidence>
<dbReference type="Gene3D" id="3.40.50.10810">
    <property type="entry name" value="Tandem AAA-ATPase domain"/>
    <property type="match status" value="1"/>
</dbReference>
<feature type="domain" description="SAM" evidence="10">
    <location>
        <begin position="11"/>
        <end position="91"/>
    </location>
</feature>
<dbReference type="InterPro" id="IPR013761">
    <property type="entry name" value="SAM/pointed_sf"/>
</dbReference>
<comment type="similarity">
    <text evidence="2">Belongs to the SNF2/RAD54 helicase family.</text>
</comment>
<dbReference type="PROSITE" id="PS51192">
    <property type="entry name" value="HELICASE_ATP_BIND_1"/>
    <property type="match status" value="1"/>
</dbReference>
<evidence type="ECO:0000256" key="4">
    <source>
        <dbReference type="ARBA" id="ARBA00022801"/>
    </source>
</evidence>
<dbReference type="Proteomes" id="UP000244073">
    <property type="component" value="Unassembled WGS sequence"/>
</dbReference>
<keyword evidence="4" id="KW-0378">Hydrolase</keyword>
<keyword evidence="5" id="KW-0347">Helicase</keyword>
<keyword evidence="8" id="KW-0539">Nucleus</keyword>
<feature type="compositionally biased region" description="Low complexity" evidence="9">
    <location>
        <begin position="582"/>
        <end position="592"/>
    </location>
</feature>
<dbReference type="GO" id="GO:0016887">
    <property type="term" value="F:ATP hydrolysis activity"/>
    <property type="evidence" value="ECO:0007669"/>
    <property type="project" value="InterPro"/>
</dbReference>
<organism evidence="13 14">
    <name type="scientific">Aspergillus ochraceoroseus IBT 24754</name>
    <dbReference type="NCBI Taxonomy" id="1392256"/>
    <lineage>
        <taxon>Eukaryota</taxon>
        <taxon>Fungi</taxon>
        <taxon>Dikarya</taxon>
        <taxon>Ascomycota</taxon>
        <taxon>Pezizomycotina</taxon>
        <taxon>Eurotiomycetes</taxon>
        <taxon>Eurotiomycetidae</taxon>
        <taxon>Eurotiales</taxon>
        <taxon>Aspergillaceae</taxon>
        <taxon>Aspergillus</taxon>
        <taxon>Aspergillus subgen. Nidulantes</taxon>
    </lineage>
</organism>
<keyword evidence="6" id="KW-0067">ATP-binding</keyword>
<evidence type="ECO:0000259" key="11">
    <source>
        <dbReference type="PROSITE" id="PS51192"/>
    </source>
</evidence>
<gene>
    <name evidence="13" type="ORF">P175DRAFT_0520624</name>
</gene>
<feature type="compositionally biased region" description="Polar residues" evidence="9">
    <location>
        <begin position="1663"/>
        <end position="1681"/>
    </location>
</feature>
<evidence type="ECO:0000259" key="10">
    <source>
        <dbReference type="PROSITE" id="PS50105"/>
    </source>
</evidence>
<feature type="domain" description="Helicase ATP-binding" evidence="11">
    <location>
        <begin position="940"/>
        <end position="1143"/>
    </location>
</feature>
<reference evidence="13 14" key="1">
    <citation type="journal article" date="2018" name="Proc. Natl. Acad. Sci. U.S.A.">
        <title>Linking secondary metabolites to gene clusters through genome sequencing of six diverse Aspergillus species.</title>
        <authorList>
            <person name="Kaerboelling I."/>
            <person name="Vesth T.C."/>
            <person name="Frisvad J.C."/>
            <person name="Nybo J.L."/>
            <person name="Theobald S."/>
            <person name="Kuo A."/>
            <person name="Bowyer P."/>
            <person name="Matsuda Y."/>
            <person name="Mondo S."/>
            <person name="Lyhne E.K."/>
            <person name="Kogle M.E."/>
            <person name="Clum A."/>
            <person name="Lipzen A."/>
            <person name="Salamov A."/>
            <person name="Ngan C.Y."/>
            <person name="Daum C."/>
            <person name="Chiniquy J."/>
            <person name="Barry K."/>
            <person name="LaButti K."/>
            <person name="Haridas S."/>
            <person name="Simmons B.A."/>
            <person name="Magnuson J.K."/>
            <person name="Mortensen U.H."/>
            <person name="Larsen T.O."/>
            <person name="Grigoriev I.V."/>
            <person name="Baker S.E."/>
            <person name="Andersen M.R."/>
        </authorList>
    </citation>
    <scope>NUCLEOTIDE SEQUENCE [LARGE SCALE GENOMIC DNA]</scope>
    <source>
        <strain evidence="13 14">IBT 24754</strain>
    </source>
</reference>
<evidence type="ECO:0000256" key="2">
    <source>
        <dbReference type="ARBA" id="ARBA00007025"/>
    </source>
</evidence>
<evidence type="ECO:0008006" key="15">
    <source>
        <dbReference type="Google" id="ProtNLM"/>
    </source>
</evidence>
<feature type="region of interest" description="Disordered" evidence="9">
    <location>
        <begin position="643"/>
        <end position="685"/>
    </location>
</feature>
<feature type="region of interest" description="Disordered" evidence="9">
    <location>
        <begin position="1627"/>
        <end position="1705"/>
    </location>
</feature>
<feature type="region of interest" description="Disordered" evidence="9">
    <location>
        <begin position="527"/>
        <end position="599"/>
    </location>
</feature>
<comment type="caution">
    <text evidence="13">The sequence shown here is derived from an EMBL/GenBank/DDBJ whole genome shotgun (WGS) entry which is preliminary data.</text>
</comment>
<evidence type="ECO:0000256" key="8">
    <source>
        <dbReference type="ARBA" id="ARBA00023242"/>
    </source>
</evidence>
<dbReference type="VEuPathDB" id="FungiDB:P175DRAFT_0520624"/>
<feature type="domain" description="Helicase C-terminal" evidence="12">
    <location>
        <begin position="1325"/>
        <end position="1480"/>
    </location>
</feature>
<dbReference type="GO" id="GO:0005634">
    <property type="term" value="C:nucleus"/>
    <property type="evidence" value="ECO:0007669"/>
    <property type="project" value="UniProtKB-SubCell"/>
</dbReference>
<dbReference type="PANTHER" id="PTHR45797">
    <property type="entry name" value="RAD54-LIKE"/>
    <property type="match status" value="1"/>
</dbReference>
<dbReference type="InterPro" id="IPR000330">
    <property type="entry name" value="SNF2_N"/>
</dbReference>
<name>A0A2T5M887_9EURO</name>
<evidence type="ECO:0000313" key="14">
    <source>
        <dbReference type="Proteomes" id="UP000244073"/>
    </source>
</evidence>
<evidence type="ECO:0000313" key="13">
    <source>
        <dbReference type="EMBL" id="PTU24744.1"/>
    </source>
</evidence>
<sequence>MQPNIGDPLDWTVDEVVSFLCHNPQTPWSQSNSRVPRPDPVSFEASLRENLINGEVLLQDVDKNALRDDLGLKALGHRSCIMMAIRFLQQRSLKFQHSISHSSRSGQTASPRIQSPSPMSSFAQDALPNSSKTITPAATPATPPFGKTSGVGVPASTPGLNASVVENINGEPSVLQGDLPTLHQRELSQNAVPSPIRPKEHVIVDANGRKRRRLNLNTPVETQGQDLIPAPPNDRFQAQDWYMGPEALTLSQLSCFPDVAGDNESFTLLSPKIPNAQRSFVNKFMSHFWRQSPIKLPSREGSSQWAVFPYKSSLVNPNDSNCFTLSTTKDGIKKGSREKLNEWPQLKNLRSFDDKSHSPNEPLNPSDPFSYLLQKYPVQEDLEDVHPLYGDSGSEGEFDEETWREIEDERTGLQLTKHSKLRPMEIDSIMQDCISEYEHKWQQISQPREEYKAQKLWITARNANRTNQELKAVTKDIGLLETRLRKLQEAIRKSEFLTGAELRTQCQSLEYTVCNIQKQKWRASVLEQESCPPKVPAPPRPSYYREQPKKEEDSLESESDIVSNSSLGDFIDDTQIPHTLLSQSPSENPSSSDGDDDVISVSGIRRIARPLRKGRFLAARSSSSSPVRELSSVIDLTMESPEPDELTIETPPLNPVQLSTPHSSSRIISKRSRSISPAPSLGPSANEVLVESQIRSTSVLPDIDDTDGILSLEWDLLEKYQDRTILLAKLIASLPDKERRSLRKSICGTPMADLRRQTKRALDALLNGEDNIPEFGHDASQLAMRTASLYISWVNCVRLGQGGIKKRYVEKTRKEKRFKQFYAELRKRLEHSKTPQSETVSKGSLHDSGPENTPHKKRKREVKENQAVKMTQEGAQRRVALQDEQRRKLEKKLESMGVRNDNPNHQPVSFKDPVIYLDSHIGLRVKPHQLNGIQFMWRELVEDKSQQGCLLAHTMGLGKTMQVISFLSTIAAAAASDDPKVKQQVPETFRRPQTLILCPSSLIENWNDEFLMWAPTNSGLGRVRRICANNPLTSRLDQVSSWYKEGGVLLISYDIFRAWIFNKETSRRPKPLSETEHKNVQKWLLEGPSIIIADEAHKMKNPSSAVTGAAMQFRSKSRVALTGSPLANNLTEYYTMVNWIAQGYLGTPTEFKAHYIEPIEEGLYADSTYGERRKSLMRLQILKEILEPKINRADISVLEGSLPPKVEFVITVPLSKLQKAAYNSYVQFVLQGREDEVGNARILSWLAILGLCCNHPSCFREKLRSRVGKPTRKLDDSDPAPGDEPITQAGLPDISRLLSEQELIYRDIHDMMAVELSPRAEILNMIIDESIKAGDKVLVFSQSLPTLDYIEHLLIASNRGYSRLDGHTPISTRQQATKNFNSGDEEQVYLISTQAGGLGLNIPGANRVIIFDFSFNPVWEEQAVGRAYRLGQQKPVFVYRFVAGGTFEEIIHQKAVFKTQLAVRVVDKKNPIRFASKKLGDYLFPAKPVKQEDVSSFMEKDPFVLDKILLVDANREERLIRRITLTQTFHKDDNDKLTEEEKRDVQKELDDERLKRTDPVAYTAKLRERQKQEQVYTPTPQFSTQTFQQMHHPAFPPSAQNTGPRAFAPDTSILQVAVPGHSPVIPSPPLAAVPRPQFHASPVSKHAQPQQLPDPQAPATQPIQQLANNTPVSTTKDTTPRTPAPQKHTPSKPTQGEPGGGCKSQ</sequence>
<evidence type="ECO:0000256" key="3">
    <source>
        <dbReference type="ARBA" id="ARBA00022741"/>
    </source>
</evidence>
<dbReference type="InterPro" id="IPR001660">
    <property type="entry name" value="SAM"/>
</dbReference>
<dbReference type="Pfam" id="PF00176">
    <property type="entry name" value="SNF2-rel_dom"/>
    <property type="match status" value="1"/>
</dbReference>
<dbReference type="CDD" id="cd18007">
    <property type="entry name" value="DEXHc_ATRX-like"/>
    <property type="match status" value="1"/>
</dbReference>
<dbReference type="InterPro" id="IPR014001">
    <property type="entry name" value="Helicase_ATP-bd"/>
</dbReference>
<dbReference type="CDD" id="cd18793">
    <property type="entry name" value="SF2_C_SNF"/>
    <property type="match status" value="1"/>
</dbReference>
<feature type="compositionally biased region" description="Low complexity" evidence="9">
    <location>
        <begin position="1647"/>
        <end position="1662"/>
    </location>
</feature>
<dbReference type="SMART" id="SM00487">
    <property type="entry name" value="DEXDc"/>
    <property type="match status" value="1"/>
</dbReference>
<dbReference type="SUPFAM" id="SSF47769">
    <property type="entry name" value="SAM/Pointed domain"/>
    <property type="match status" value="1"/>
</dbReference>